<evidence type="ECO:0000256" key="1">
    <source>
        <dbReference type="SAM" id="MobiDB-lite"/>
    </source>
</evidence>
<dbReference type="Proteomes" id="UP000887023">
    <property type="component" value="Chromosome"/>
</dbReference>
<organism evidence="3 4">
    <name type="scientific">Skermania pinensis</name>
    <dbReference type="NCBI Taxonomy" id="39122"/>
    <lineage>
        <taxon>Bacteria</taxon>
        <taxon>Bacillati</taxon>
        <taxon>Actinomycetota</taxon>
        <taxon>Actinomycetes</taxon>
        <taxon>Mycobacteriales</taxon>
        <taxon>Gordoniaceae</taxon>
        <taxon>Skermania</taxon>
    </lineage>
</organism>
<evidence type="ECO:0000313" key="4">
    <source>
        <dbReference type="Proteomes" id="UP000887023"/>
    </source>
</evidence>
<name>A0ABX8S6H6_9ACTN</name>
<protein>
    <submittedName>
        <fullName evidence="3">LmeA family phospholipid-binding protein</fullName>
    </submittedName>
</protein>
<evidence type="ECO:0000256" key="2">
    <source>
        <dbReference type="SAM" id="SignalP"/>
    </source>
</evidence>
<feature type="chain" id="PRO_5045856087" evidence="2">
    <location>
        <begin position="19"/>
        <end position="257"/>
    </location>
</feature>
<reference evidence="3" key="1">
    <citation type="submission" date="2021-07" db="EMBL/GenBank/DDBJ databases">
        <title>Candidatus Kaistella beijingensis sp. nov. isolated from a municipal wastewater treatment plant is involved in sludge foaming.</title>
        <authorList>
            <person name="Song Y."/>
            <person name="Liu S.-J."/>
        </authorList>
    </citation>
    <scope>NUCLEOTIDE SEQUENCE</scope>
    <source>
        <strain evidence="3">DSM 43998</strain>
    </source>
</reference>
<dbReference type="Pfam" id="PF11209">
    <property type="entry name" value="LmeA"/>
    <property type="match status" value="1"/>
</dbReference>
<evidence type="ECO:0000313" key="3">
    <source>
        <dbReference type="EMBL" id="QXQ13450.1"/>
    </source>
</evidence>
<gene>
    <name evidence="3" type="ORF">KV203_16720</name>
</gene>
<proteinExistence type="predicted"/>
<keyword evidence="2" id="KW-0732">Signal</keyword>
<dbReference type="InterPro" id="IPR021373">
    <property type="entry name" value="DUF2993"/>
</dbReference>
<feature type="region of interest" description="Disordered" evidence="1">
    <location>
        <begin position="128"/>
        <end position="148"/>
    </location>
</feature>
<keyword evidence="4" id="KW-1185">Reference proteome</keyword>
<dbReference type="RefSeq" id="WP_066474015.1">
    <property type="nucleotide sequence ID" value="NZ_CBCRUZ010000007.1"/>
</dbReference>
<accession>A0ABX8S6H6</accession>
<feature type="signal peptide" evidence="2">
    <location>
        <begin position="1"/>
        <end position="18"/>
    </location>
</feature>
<sequence length="257" mass="27339">MRKLLVVLVGLLTLGVLADFAAATWTEYQVSRQLRAGGRLGADPEVTIHGFPFVVQAAQGRFRNVEIRARGVRTGPLGETRLEANLEGVRFRTADLVDHRVRTVPVDRLYGRVRIDATALGRLFGIPDLQVSQPPDKPPRPAGPTVPDSTVDTLILTGTVPVGGTPVATSVRADVLLENGRVRVIARSIQTDPGGSAEPAVGQSAEAAVLGLFSHEIDTRQLPFGVVPTRVAAEGAQIVVEGKATDVQIDLDQLQSA</sequence>
<dbReference type="EMBL" id="CP079105">
    <property type="protein sequence ID" value="QXQ13450.1"/>
    <property type="molecule type" value="Genomic_DNA"/>
</dbReference>